<organism evidence="2 3">
    <name type="scientific">Panicum hallii var. hallii</name>
    <dbReference type="NCBI Taxonomy" id="1504633"/>
    <lineage>
        <taxon>Eukaryota</taxon>
        <taxon>Viridiplantae</taxon>
        <taxon>Streptophyta</taxon>
        <taxon>Embryophyta</taxon>
        <taxon>Tracheophyta</taxon>
        <taxon>Spermatophyta</taxon>
        <taxon>Magnoliopsida</taxon>
        <taxon>Liliopsida</taxon>
        <taxon>Poales</taxon>
        <taxon>Poaceae</taxon>
        <taxon>PACMAD clade</taxon>
        <taxon>Panicoideae</taxon>
        <taxon>Panicodae</taxon>
        <taxon>Paniceae</taxon>
        <taxon>Panicinae</taxon>
        <taxon>Panicum</taxon>
        <taxon>Panicum sect. Panicum</taxon>
    </lineage>
</organism>
<dbReference type="Gramene" id="PUZ60774">
    <property type="protein sequence ID" value="PUZ60774"/>
    <property type="gene ID" value="GQ55_4G188600"/>
</dbReference>
<evidence type="ECO:0000256" key="1">
    <source>
        <dbReference type="SAM" id="MobiDB-lite"/>
    </source>
</evidence>
<dbReference type="EMBL" id="CM009752">
    <property type="protein sequence ID" value="PUZ60774.1"/>
    <property type="molecule type" value="Genomic_DNA"/>
</dbReference>
<reference evidence="2 3" key="1">
    <citation type="submission" date="2018-04" db="EMBL/GenBank/DDBJ databases">
        <title>WGS assembly of Panicum hallii var. hallii HAL2.</title>
        <authorList>
            <person name="Lovell J."/>
            <person name="Jenkins J."/>
            <person name="Lowry D."/>
            <person name="Mamidi S."/>
            <person name="Sreedasyam A."/>
            <person name="Weng X."/>
            <person name="Barry K."/>
            <person name="Bonette J."/>
            <person name="Campitelli B."/>
            <person name="Daum C."/>
            <person name="Gordon S."/>
            <person name="Gould B."/>
            <person name="Lipzen A."/>
            <person name="MacQueen A."/>
            <person name="Palacio-Mejia J."/>
            <person name="Plott C."/>
            <person name="Shakirov E."/>
            <person name="Shu S."/>
            <person name="Yoshinaga Y."/>
            <person name="Zane M."/>
            <person name="Rokhsar D."/>
            <person name="Grimwood J."/>
            <person name="Schmutz J."/>
            <person name="Juenger T."/>
        </authorList>
    </citation>
    <scope>NUCLEOTIDE SEQUENCE [LARGE SCALE GENOMIC DNA]</scope>
    <source>
        <strain evidence="3">cv. HAL2</strain>
    </source>
</reference>
<feature type="region of interest" description="Disordered" evidence="1">
    <location>
        <begin position="1"/>
        <end position="20"/>
    </location>
</feature>
<dbReference type="OrthoDB" id="66881at2759"/>
<dbReference type="Proteomes" id="UP000244336">
    <property type="component" value="Chromosome 4"/>
</dbReference>
<dbReference type="STRING" id="1504633.A0A2T7DYW3"/>
<proteinExistence type="predicted"/>
<evidence type="ECO:0000313" key="3">
    <source>
        <dbReference type="Proteomes" id="UP000244336"/>
    </source>
</evidence>
<evidence type="ECO:0000313" key="2">
    <source>
        <dbReference type="EMBL" id="PUZ60774.1"/>
    </source>
</evidence>
<gene>
    <name evidence="2" type="ORF">GQ55_4G188600</name>
</gene>
<keyword evidence="3" id="KW-1185">Reference proteome</keyword>
<protein>
    <submittedName>
        <fullName evidence="2">Uncharacterized protein</fullName>
    </submittedName>
</protein>
<name>A0A2T7DYW3_9POAL</name>
<sequence length="214" mass="24372">MQARARQGLPPHGLRVRRRRRRRVEADARLQEAADAGVRIPVLRLPVAGAGGRRLGRGPLPRHDQVVEYLDAYTRRLGVLERVRFGCKVLGASYVGATEREVAAWERWSGNGEAFGDGTGEWHLTVRHGDGESASTQANFIKYMCTWIGPRILLKWYFGSVLFTDVFYKVLDYLRWLTSIIVAFFKSNQPKLKVLCFIKAFPKANCHMICMRHS</sequence>
<accession>A0A2T7DYW3</accession>
<dbReference type="AlphaFoldDB" id="A0A2T7DYW3"/>